<accession>A0A1I0GLU1</accession>
<sequence length="253" mass="27800">MLRQLLLSELDVEALKAERGWAMLAARFPAVAVQALASGEGAQVLRLEVEEWRAPGFDPFTWDPRVFTAAGTERLALHLVGTEEGGLARSALEILTRYQGLVGQRNADSAGSLFDHLLERHRAQYTLEHPQERARYQHALDTWQWVLWLEPQADLATQLAALFHDAHAPERTYALLAEAGVDAATCASTGELLGPPAAAPGNRRQALLEEADGLSFLSLSTEGFRQHFGPQHRCCRGAPKWLPGTRPPLPFAS</sequence>
<dbReference type="Proteomes" id="UP000199181">
    <property type="component" value="Unassembled WGS sequence"/>
</dbReference>
<dbReference type="RefSeq" id="WP_093518647.1">
    <property type="nucleotide sequence ID" value="NZ_FOIJ01000004.1"/>
</dbReference>
<organism evidence="1 2">
    <name type="scientific">Stigmatella erecta</name>
    <dbReference type="NCBI Taxonomy" id="83460"/>
    <lineage>
        <taxon>Bacteria</taxon>
        <taxon>Pseudomonadati</taxon>
        <taxon>Myxococcota</taxon>
        <taxon>Myxococcia</taxon>
        <taxon>Myxococcales</taxon>
        <taxon>Cystobacterineae</taxon>
        <taxon>Archangiaceae</taxon>
        <taxon>Stigmatella</taxon>
    </lineage>
</organism>
<name>A0A1I0GLU1_9BACT</name>
<evidence type="ECO:0000313" key="2">
    <source>
        <dbReference type="Proteomes" id="UP000199181"/>
    </source>
</evidence>
<reference evidence="2" key="1">
    <citation type="submission" date="2016-10" db="EMBL/GenBank/DDBJ databases">
        <authorList>
            <person name="Varghese N."/>
            <person name="Submissions S."/>
        </authorList>
    </citation>
    <scope>NUCLEOTIDE SEQUENCE [LARGE SCALE GENOMIC DNA]</scope>
    <source>
        <strain evidence="2">DSM 16858</strain>
    </source>
</reference>
<protein>
    <submittedName>
        <fullName evidence="1">Uncharacterized protein</fullName>
    </submittedName>
</protein>
<dbReference type="EMBL" id="FOIJ01000004">
    <property type="protein sequence ID" value="SET72221.1"/>
    <property type="molecule type" value="Genomic_DNA"/>
</dbReference>
<keyword evidence="2" id="KW-1185">Reference proteome</keyword>
<evidence type="ECO:0000313" key="1">
    <source>
        <dbReference type="EMBL" id="SET72221.1"/>
    </source>
</evidence>
<proteinExistence type="predicted"/>
<gene>
    <name evidence="1" type="ORF">SAMN05443639_10463</name>
</gene>
<dbReference type="AlphaFoldDB" id="A0A1I0GLU1"/>